<organism evidence="1 2">
    <name type="scientific">Littorina saxatilis</name>
    <dbReference type="NCBI Taxonomy" id="31220"/>
    <lineage>
        <taxon>Eukaryota</taxon>
        <taxon>Metazoa</taxon>
        <taxon>Spiralia</taxon>
        <taxon>Lophotrochozoa</taxon>
        <taxon>Mollusca</taxon>
        <taxon>Gastropoda</taxon>
        <taxon>Caenogastropoda</taxon>
        <taxon>Littorinimorpha</taxon>
        <taxon>Littorinoidea</taxon>
        <taxon>Littorinidae</taxon>
        <taxon>Littorina</taxon>
    </lineage>
</organism>
<keyword evidence="2" id="KW-1185">Reference proteome</keyword>
<name>A0AAN9GCE1_9CAEN</name>
<dbReference type="Proteomes" id="UP001374579">
    <property type="component" value="Unassembled WGS sequence"/>
</dbReference>
<proteinExistence type="predicted"/>
<comment type="caution">
    <text evidence="1">The sequence shown here is derived from an EMBL/GenBank/DDBJ whole genome shotgun (WGS) entry which is preliminary data.</text>
</comment>
<dbReference type="EMBL" id="JBAMIC010000010">
    <property type="protein sequence ID" value="KAK7102394.1"/>
    <property type="molecule type" value="Genomic_DNA"/>
</dbReference>
<evidence type="ECO:0000313" key="2">
    <source>
        <dbReference type="Proteomes" id="UP001374579"/>
    </source>
</evidence>
<reference evidence="1 2" key="1">
    <citation type="submission" date="2024-02" db="EMBL/GenBank/DDBJ databases">
        <title>Chromosome-scale genome assembly of the rough periwinkle Littorina saxatilis.</title>
        <authorList>
            <person name="De Jode A."/>
            <person name="Faria R."/>
            <person name="Formenti G."/>
            <person name="Sims Y."/>
            <person name="Smith T.P."/>
            <person name="Tracey A."/>
            <person name="Wood J.M.D."/>
            <person name="Zagrodzka Z.B."/>
            <person name="Johannesson K."/>
            <person name="Butlin R.K."/>
            <person name="Leder E.H."/>
        </authorList>
    </citation>
    <scope>NUCLEOTIDE SEQUENCE [LARGE SCALE GENOMIC DNA]</scope>
    <source>
        <strain evidence="1">Snail1</strain>
        <tissue evidence="1">Muscle</tissue>
    </source>
</reference>
<sequence length="67" mass="7041">MLSSVLKPLRLVGRLQGCADCILEAIDSQDVKGPGVRGHNAVVTNPILGILARPMFSLSGTAESPRN</sequence>
<evidence type="ECO:0000313" key="1">
    <source>
        <dbReference type="EMBL" id="KAK7102394.1"/>
    </source>
</evidence>
<accession>A0AAN9GCE1</accession>
<gene>
    <name evidence="1" type="ORF">V1264_020618</name>
</gene>
<protein>
    <submittedName>
        <fullName evidence="1">Uncharacterized protein</fullName>
    </submittedName>
</protein>
<dbReference type="AlphaFoldDB" id="A0AAN9GCE1"/>